<comment type="caution">
    <text evidence="1">The sequence shown here is derived from an EMBL/GenBank/DDBJ whole genome shotgun (WGS) entry which is preliminary data.</text>
</comment>
<reference evidence="1 2" key="1">
    <citation type="journal article" date="2017" name="Nat. Commun.">
        <title>Genome assembly with in vitro proximity ligation data and whole-genome triplication in lettuce.</title>
        <authorList>
            <person name="Reyes-Chin-Wo S."/>
            <person name="Wang Z."/>
            <person name="Yang X."/>
            <person name="Kozik A."/>
            <person name="Arikit S."/>
            <person name="Song C."/>
            <person name="Xia L."/>
            <person name="Froenicke L."/>
            <person name="Lavelle D.O."/>
            <person name="Truco M.J."/>
            <person name="Xia R."/>
            <person name="Zhu S."/>
            <person name="Xu C."/>
            <person name="Xu H."/>
            <person name="Xu X."/>
            <person name="Cox K."/>
            <person name="Korf I."/>
            <person name="Meyers B.C."/>
            <person name="Michelmore R.W."/>
        </authorList>
    </citation>
    <scope>NUCLEOTIDE SEQUENCE [LARGE SCALE GENOMIC DNA]</scope>
    <source>
        <strain evidence="2">cv. Salinas</strain>
        <tissue evidence="1">Seedlings</tissue>
    </source>
</reference>
<evidence type="ECO:0000313" key="2">
    <source>
        <dbReference type="Proteomes" id="UP000235145"/>
    </source>
</evidence>
<name>A0A9R1VP24_LACSA</name>
<keyword evidence="2" id="KW-1185">Reference proteome</keyword>
<dbReference type="EMBL" id="NBSK02000004">
    <property type="protein sequence ID" value="KAJ0208859.1"/>
    <property type="molecule type" value="Genomic_DNA"/>
</dbReference>
<dbReference type="AlphaFoldDB" id="A0A9R1VP24"/>
<gene>
    <name evidence="1" type="ORF">LSAT_V11C400180640</name>
</gene>
<organism evidence="1 2">
    <name type="scientific">Lactuca sativa</name>
    <name type="common">Garden lettuce</name>
    <dbReference type="NCBI Taxonomy" id="4236"/>
    <lineage>
        <taxon>Eukaryota</taxon>
        <taxon>Viridiplantae</taxon>
        <taxon>Streptophyta</taxon>
        <taxon>Embryophyta</taxon>
        <taxon>Tracheophyta</taxon>
        <taxon>Spermatophyta</taxon>
        <taxon>Magnoliopsida</taxon>
        <taxon>eudicotyledons</taxon>
        <taxon>Gunneridae</taxon>
        <taxon>Pentapetalae</taxon>
        <taxon>asterids</taxon>
        <taxon>campanulids</taxon>
        <taxon>Asterales</taxon>
        <taxon>Asteraceae</taxon>
        <taxon>Cichorioideae</taxon>
        <taxon>Cichorieae</taxon>
        <taxon>Lactucinae</taxon>
        <taxon>Lactuca</taxon>
    </lineage>
</organism>
<evidence type="ECO:0000313" key="1">
    <source>
        <dbReference type="EMBL" id="KAJ0208859.1"/>
    </source>
</evidence>
<protein>
    <submittedName>
        <fullName evidence="1">Uncharacterized protein</fullName>
    </submittedName>
</protein>
<accession>A0A9R1VP24</accession>
<proteinExistence type="predicted"/>
<dbReference type="Proteomes" id="UP000235145">
    <property type="component" value="Unassembled WGS sequence"/>
</dbReference>
<sequence>MIGFKSFLEDFIKKDHLTVTYRDNDMRVTKGYGSIKCNFVVFNNISYVKGLQHNLTPISQLCDVGYEVLYNKREGKFVDQMNVTVLFAK</sequence>